<dbReference type="EC" id="2.4.1.173" evidence="2"/>
<dbReference type="Gene3D" id="3.40.50.2000">
    <property type="entry name" value="Glycogen Phosphorylase B"/>
    <property type="match status" value="2"/>
</dbReference>
<comment type="catalytic activity">
    <reaction evidence="7">
        <text>a sterol + UDP-alpha-D-glucose = a sterol 3-beta-D-glucoside + UDP + H(+)</text>
        <dbReference type="Rhea" id="RHEA:22724"/>
        <dbReference type="ChEBI" id="CHEBI:15378"/>
        <dbReference type="ChEBI" id="CHEBI:15889"/>
        <dbReference type="ChEBI" id="CHEBI:37424"/>
        <dbReference type="ChEBI" id="CHEBI:58223"/>
        <dbReference type="ChEBI" id="CHEBI:58885"/>
        <dbReference type="EC" id="2.4.1.173"/>
    </reaction>
    <physiologicalReaction direction="left-to-right" evidence="7">
        <dbReference type="Rhea" id="RHEA:22725"/>
    </physiologicalReaction>
</comment>
<dbReference type="GO" id="GO:0005975">
    <property type="term" value="P:carbohydrate metabolic process"/>
    <property type="evidence" value="ECO:0007669"/>
    <property type="project" value="InterPro"/>
</dbReference>
<feature type="region of interest" description="Disordered" evidence="8">
    <location>
        <begin position="1"/>
        <end position="26"/>
    </location>
</feature>
<evidence type="ECO:0000313" key="11">
    <source>
        <dbReference type="EMBL" id="KAJ7095901.1"/>
    </source>
</evidence>
<organism evidence="11 12">
    <name type="scientific">Mycena belliarum</name>
    <dbReference type="NCBI Taxonomy" id="1033014"/>
    <lineage>
        <taxon>Eukaryota</taxon>
        <taxon>Fungi</taxon>
        <taxon>Dikarya</taxon>
        <taxon>Basidiomycota</taxon>
        <taxon>Agaricomycotina</taxon>
        <taxon>Agaricomycetes</taxon>
        <taxon>Agaricomycetidae</taxon>
        <taxon>Agaricales</taxon>
        <taxon>Marasmiineae</taxon>
        <taxon>Mycenaceae</taxon>
        <taxon>Mycena</taxon>
    </lineage>
</organism>
<dbReference type="InterPro" id="IPR050426">
    <property type="entry name" value="Glycosyltransferase_28"/>
</dbReference>
<evidence type="ECO:0000313" key="12">
    <source>
        <dbReference type="Proteomes" id="UP001222325"/>
    </source>
</evidence>
<comment type="caution">
    <text evidence="11">The sequence shown here is derived from an EMBL/GenBank/DDBJ whole genome shotgun (WGS) entry which is preliminary data.</text>
</comment>
<evidence type="ECO:0000256" key="4">
    <source>
        <dbReference type="ARBA" id="ARBA00022679"/>
    </source>
</evidence>
<dbReference type="InterPro" id="IPR010610">
    <property type="entry name" value="EryCIII-like_C"/>
</dbReference>
<evidence type="ECO:0000256" key="3">
    <source>
        <dbReference type="ARBA" id="ARBA00022676"/>
    </source>
</evidence>
<evidence type="ECO:0000256" key="6">
    <source>
        <dbReference type="ARBA" id="ARBA00047886"/>
    </source>
</evidence>
<evidence type="ECO:0000259" key="9">
    <source>
        <dbReference type="Pfam" id="PF03033"/>
    </source>
</evidence>
<dbReference type="CDD" id="cd03784">
    <property type="entry name" value="GT1_Gtf-like"/>
    <property type="match status" value="1"/>
</dbReference>
<evidence type="ECO:0000256" key="8">
    <source>
        <dbReference type="SAM" id="MobiDB-lite"/>
    </source>
</evidence>
<dbReference type="Proteomes" id="UP001222325">
    <property type="component" value="Unassembled WGS sequence"/>
</dbReference>
<comment type="similarity">
    <text evidence="1">Belongs to the glycosyltransferase 28 family.</text>
</comment>
<dbReference type="GO" id="GO:0016906">
    <property type="term" value="F:sterol 3-beta-glucosyltransferase activity"/>
    <property type="evidence" value="ECO:0007669"/>
    <property type="project" value="UniProtKB-EC"/>
</dbReference>
<feature type="domain" description="Erythromycin biosynthesis protein CIII-like C-terminal" evidence="10">
    <location>
        <begin position="915"/>
        <end position="1012"/>
    </location>
</feature>
<protein>
    <recommendedName>
        <fullName evidence="2">sterol 3beta-glucosyltransferase</fullName>
        <ecNumber evidence="2">2.4.1.173</ecNumber>
    </recommendedName>
    <alternativeName>
        <fullName evidence="5">Autophagy-related protein 26</fullName>
    </alternativeName>
</protein>
<comment type="catalytic activity">
    <reaction evidence="6">
        <text>ergosterol + UDP-alpha-D-glucose = ergosteryl 3-beta-D-glucoside + UDP + H(+)</text>
        <dbReference type="Rhea" id="RHEA:61836"/>
        <dbReference type="ChEBI" id="CHEBI:15378"/>
        <dbReference type="ChEBI" id="CHEBI:16933"/>
        <dbReference type="ChEBI" id="CHEBI:52973"/>
        <dbReference type="ChEBI" id="CHEBI:58223"/>
        <dbReference type="ChEBI" id="CHEBI:58885"/>
    </reaction>
    <physiologicalReaction direction="left-to-right" evidence="6">
        <dbReference type="Rhea" id="RHEA:61837"/>
    </physiologicalReaction>
</comment>
<dbReference type="PANTHER" id="PTHR48050">
    <property type="entry name" value="STEROL 3-BETA-GLUCOSYLTRANSFERASE"/>
    <property type="match status" value="1"/>
</dbReference>
<keyword evidence="4" id="KW-0808">Transferase</keyword>
<dbReference type="Pfam" id="PF06722">
    <property type="entry name" value="EryCIII-like_C"/>
    <property type="match status" value="1"/>
</dbReference>
<evidence type="ECO:0000259" key="10">
    <source>
        <dbReference type="Pfam" id="PF06722"/>
    </source>
</evidence>
<feature type="compositionally biased region" description="Low complexity" evidence="8">
    <location>
        <begin position="95"/>
        <end position="110"/>
    </location>
</feature>
<gene>
    <name evidence="11" type="ORF">B0H15DRAFT_827536</name>
</gene>
<feature type="compositionally biased region" description="Polar residues" evidence="8">
    <location>
        <begin position="7"/>
        <end position="17"/>
    </location>
</feature>
<dbReference type="EMBL" id="JARJCN010000012">
    <property type="protein sequence ID" value="KAJ7095901.1"/>
    <property type="molecule type" value="Genomic_DNA"/>
</dbReference>
<dbReference type="PANTHER" id="PTHR48050:SF26">
    <property type="entry name" value="STEROL 3-BETA-GLUCOSYLTRANSFERASE"/>
    <property type="match status" value="1"/>
</dbReference>
<proteinExistence type="inferred from homology"/>
<name>A0AAD6U9F4_9AGAR</name>
<sequence length="1044" mass="115981">MPDSASRADTLSSIDPSNSDDSEDFTPVASLDHFYSEAGRFQEALAHTGCIEAYATHRRSESLDLQAFKELITKDLNPREQALVYRDAKLFSRATGSTPSWTPSPASSISEEPESYSEEPGDILEGSDESTVCEIPPPVLHRSGTLDSDPWKLDPIEVIRLLVSEFGSLNASSEEEESLLLETDGAIIKDVAIVGVIHLTTQRLTFHASLFTEPEVNAIKAGPVTIHRRKGWRTFKRRLWMELYHDMLCTYASSSDDDRIRPLRTVLLSAIQKIAPIDPKHPGYIRIVFESPDMTDSLSGIAAFDTEEAALDWRKEITGAVFLYRHRRREALDGSDDERDGIRLCVPLARLASVTFPDPEMPHLASLALNSDDNAPRLIRLGTIYAQPTWHQLPEILARYQRTRSMSPSELDEMPIFVDLGPLSFKDPLSDVETSNIKEAAVRKALALGGEPTLWMAKARVHRTVASGGYFVISTNYICFWSKFFTQGDLRYRLPISTVRKAKPFSLLTKCAFGLALELEGHPDLKFLFKTDSTRTEVITRITTALSESHTRQATPGVNTPTTMVSPLKRSATGVFAPLQRSVAAMASGPSQAAHMPKAVNLPREILVRRSAKHFVCLTIGSRGDVQPYIALGLGLMKEGHSVTIVTHEEYKPWIESFGIKHKQAGGDPGALMKLSVENKMFSPEFFKESIQNFRPWLDQLLIDSWESCQGADILLESPSAMSGVHIAEALNIPYFRTFTMPWTKTSEFPHAFLSPPVEAPTFNCASYVLFSNVIWAATSGQINRWRRNTLKIGNTDMGHLAQSKIPFIYNFSQAVVPKPLDWGDATTVSGYWFLDNPEGANWTPPPDLLEWMGKARKDGKPIVYIGFGSITIPHPNKMTARIVKAVLKSDVRAIISKGWSARMSKGNDKDPEVEMPPECYSLDKVPHDWLFPLIDACLHHGGAGTTGASLRAGIPTLIKPFFGDQFFWSSRVQKLGAGLKVTSMHASDLSEALIKATTSRIMKEKAAAVGERIRAEDGVHTAIHTIYTYLEHASSYIEMIRSH</sequence>
<dbReference type="SUPFAM" id="SSF53756">
    <property type="entry name" value="UDP-Glycosyltransferase/glycogen phosphorylase"/>
    <property type="match status" value="1"/>
</dbReference>
<evidence type="ECO:0000256" key="1">
    <source>
        <dbReference type="ARBA" id="ARBA00006962"/>
    </source>
</evidence>
<feature type="region of interest" description="Disordered" evidence="8">
    <location>
        <begin position="94"/>
        <end position="130"/>
    </location>
</feature>
<dbReference type="FunFam" id="3.40.50.2000:FF:000009">
    <property type="entry name" value="Sterol 3-beta-glucosyltransferase UGT80A2"/>
    <property type="match status" value="1"/>
</dbReference>
<keyword evidence="12" id="KW-1185">Reference proteome</keyword>
<dbReference type="FunFam" id="3.40.50.2000:FF:000029">
    <property type="entry name" value="Sterol 3-beta-glucosyltransferase"/>
    <property type="match status" value="1"/>
</dbReference>
<feature type="compositionally biased region" description="Acidic residues" evidence="8">
    <location>
        <begin position="111"/>
        <end position="128"/>
    </location>
</feature>
<accession>A0AAD6U9F4</accession>
<dbReference type="InterPro" id="IPR002213">
    <property type="entry name" value="UDP_glucos_trans"/>
</dbReference>
<feature type="domain" description="Glycosyltransferase family 28 N-terminal" evidence="9">
    <location>
        <begin position="616"/>
        <end position="749"/>
    </location>
</feature>
<evidence type="ECO:0000256" key="5">
    <source>
        <dbReference type="ARBA" id="ARBA00029843"/>
    </source>
</evidence>
<evidence type="ECO:0000256" key="7">
    <source>
        <dbReference type="ARBA" id="ARBA00049453"/>
    </source>
</evidence>
<evidence type="ECO:0000256" key="2">
    <source>
        <dbReference type="ARBA" id="ARBA00012650"/>
    </source>
</evidence>
<dbReference type="Pfam" id="PF03033">
    <property type="entry name" value="Glyco_transf_28"/>
    <property type="match status" value="1"/>
</dbReference>
<reference evidence="11" key="1">
    <citation type="submission" date="2023-03" db="EMBL/GenBank/DDBJ databases">
        <title>Massive genome expansion in bonnet fungi (Mycena s.s.) driven by repeated elements and novel gene families across ecological guilds.</title>
        <authorList>
            <consortium name="Lawrence Berkeley National Laboratory"/>
            <person name="Harder C.B."/>
            <person name="Miyauchi S."/>
            <person name="Viragh M."/>
            <person name="Kuo A."/>
            <person name="Thoen E."/>
            <person name="Andreopoulos B."/>
            <person name="Lu D."/>
            <person name="Skrede I."/>
            <person name="Drula E."/>
            <person name="Henrissat B."/>
            <person name="Morin E."/>
            <person name="Kohler A."/>
            <person name="Barry K."/>
            <person name="LaButti K."/>
            <person name="Morin E."/>
            <person name="Salamov A."/>
            <person name="Lipzen A."/>
            <person name="Mereny Z."/>
            <person name="Hegedus B."/>
            <person name="Baldrian P."/>
            <person name="Stursova M."/>
            <person name="Weitz H."/>
            <person name="Taylor A."/>
            <person name="Grigoriev I.V."/>
            <person name="Nagy L.G."/>
            <person name="Martin F."/>
            <person name="Kauserud H."/>
        </authorList>
    </citation>
    <scope>NUCLEOTIDE SEQUENCE</scope>
    <source>
        <strain evidence="11">CBHHK173m</strain>
    </source>
</reference>
<dbReference type="GO" id="GO:0016125">
    <property type="term" value="P:sterol metabolic process"/>
    <property type="evidence" value="ECO:0007669"/>
    <property type="project" value="TreeGrafter"/>
</dbReference>
<dbReference type="SUPFAM" id="SSF50729">
    <property type="entry name" value="PH domain-like"/>
    <property type="match status" value="1"/>
</dbReference>
<dbReference type="AlphaFoldDB" id="A0AAD6U9F4"/>
<keyword evidence="3" id="KW-0328">Glycosyltransferase</keyword>
<dbReference type="InterPro" id="IPR004276">
    <property type="entry name" value="GlycoTrans_28_N"/>
</dbReference>